<keyword evidence="2" id="KW-1185">Reference proteome</keyword>
<reference evidence="1" key="1">
    <citation type="submission" date="2021-03" db="EMBL/GenBank/DDBJ databases">
        <authorList>
            <consortium name="DOE Joint Genome Institute"/>
            <person name="Ahrendt S."/>
            <person name="Looney B.P."/>
            <person name="Miyauchi S."/>
            <person name="Morin E."/>
            <person name="Drula E."/>
            <person name="Courty P.E."/>
            <person name="Chicoki N."/>
            <person name="Fauchery L."/>
            <person name="Kohler A."/>
            <person name="Kuo A."/>
            <person name="Labutti K."/>
            <person name="Pangilinan J."/>
            <person name="Lipzen A."/>
            <person name="Riley R."/>
            <person name="Andreopoulos W."/>
            <person name="He G."/>
            <person name="Johnson J."/>
            <person name="Barry K.W."/>
            <person name="Grigoriev I.V."/>
            <person name="Nagy L."/>
            <person name="Hibbett D."/>
            <person name="Henrissat B."/>
            <person name="Matheny P.B."/>
            <person name="Labbe J."/>
            <person name="Martin F."/>
        </authorList>
    </citation>
    <scope>NUCLEOTIDE SEQUENCE</scope>
    <source>
        <strain evidence="1">HHB10654</strain>
    </source>
</reference>
<dbReference type="EMBL" id="MU277238">
    <property type="protein sequence ID" value="KAI0058147.1"/>
    <property type="molecule type" value="Genomic_DNA"/>
</dbReference>
<proteinExistence type="predicted"/>
<accession>A0ACB8SPH2</accession>
<evidence type="ECO:0000313" key="1">
    <source>
        <dbReference type="EMBL" id="KAI0058147.1"/>
    </source>
</evidence>
<protein>
    <submittedName>
        <fullName evidence="1">Uncharacterized protein</fullName>
    </submittedName>
</protein>
<comment type="caution">
    <text evidence="1">The sequence shown here is derived from an EMBL/GenBank/DDBJ whole genome shotgun (WGS) entry which is preliminary data.</text>
</comment>
<evidence type="ECO:0000313" key="2">
    <source>
        <dbReference type="Proteomes" id="UP000814140"/>
    </source>
</evidence>
<gene>
    <name evidence="1" type="ORF">BV25DRAFT_1294904</name>
</gene>
<organism evidence="1 2">
    <name type="scientific">Artomyces pyxidatus</name>
    <dbReference type="NCBI Taxonomy" id="48021"/>
    <lineage>
        <taxon>Eukaryota</taxon>
        <taxon>Fungi</taxon>
        <taxon>Dikarya</taxon>
        <taxon>Basidiomycota</taxon>
        <taxon>Agaricomycotina</taxon>
        <taxon>Agaricomycetes</taxon>
        <taxon>Russulales</taxon>
        <taxon>Auriscalpiaceae</taxon>
        <taxon>Artomyces</taxon>
    </lineage>
</organism>
<dbReference type="Proteomes" id="UP000814140">
    <property type="component" value="Unassembled WGS sequence"/>
</dbReference>
<reference evidence="1" key="2">
    <citation type="journal article" date="2022" name="New Phytol.">
        <title>Evolutionary transition to the ectomycorrhizal habit in the genomes of a hyperdiverse lineage of mushroom-forming fungi.</title>
        <authorList>
            <person name="Looney B."/>
            <person name="Miyauchi S."/>
            <person name="Morin E."/>
            <person name="Drula E."/>
            <person name="Courty P.E."/>
            <person name="Kohler A."/>
            <person name="Kuo A."/>
            <person name="LaButti K."/>
            <person name="Pangilinan J."/>
            <person name="Lipzen A."/>
            <person name="Riley R."/>
            <person name="Andreopoulos W."/>
            <person name="He G."/>
            <person name="Johnson J."/>
            <person name="Nolan M."/>
            <person name="Tritt A."/>
            <person name="Barry K.W."/>
            <person name="Grigoriev I.V."/>
            <person name="Nagy L.G."/>
            <person name="Hibbett D."/>
            <person name="Henrissat B."/>
            <person name="Matheny P.B."/>
            <person name="Labbe J."/>
            <person name="Martin F.M."/>
        </authorList>
    </citation>
    <scope>NUCLEOTIDE SEQUENCE</scope>
    <source>
        <strain evidence="1">HHB10654</strain>
    </source>
</reference>
<sequence>MSTSSATRVKELPSKEQPYISEGHRAISHSPTIIGIARTSKMPRAALPPSSPYLYHPCPSTKPRVFVGWLEFHSSNPPDPEFARPGDVWIQLGQGGENNRVFVCYAPEGRSWTEWEGNRAVQIEKSPAYFHPFLSTNGMSSKRVTDHFYLIFTGTAFLWADYNRMNASFTSWKMGKMPGAWSMTELFQRHSPGDIPLADPHYNVLTFQRIIAKETTQTTNQAVQVKKRTAVEADSTTAATQGSTKRRRTMDKQLGAVFTLAGSPLTKAEMKPPSADRGRIGADTILSNNESTHEPPDEGPEPSCSHQNSLSESAMAPPLHDRPSPTHKEFPLRHLDRWTGCSLYDSDSEPEPLVPTQKSPSPARDNVPSDPDPVSRTAGVSSDESPVADCDMMPQEDSLAEEDLEAWRDRVAATSSQSAVDMRGPLDQSNKHSGATSYPSPLASTASSRHPAASPPMIGLSSPSIFCEDTVQDRPRVPSAGEGSSRSLTHESLPSSTRRNSGLPTPTSAHTFTFDPEVQNARRSDRLSLKNSPDSRLPCEQCKATTARCVVLPGRKGCVNCSFTGRECSKLDLPAPARQPLKIRIPVPQTRTRQSTVEQELTGSPPEPMVGERKADGDLKADSGLEANDLAYPPCSEQDLDPTRPPASAVTEPTPRLELTQSAQQSEPPTSTNAAETVVPERTNAAESVVPERTNSVENANSARNGGPSSALNSSTSTPYSDDADVSAMFLALAVDALDSALKVEKRNNPPESTSQDGDSIGNVQFTIASLTMARQVVNGILDAKKKRNK</sequence>
<name>A0ACB8SPH2_9AGAM</name>